<reference evidence="3 4" key="1">
    <citation type="submission" date="2018-09" db="EMBL/GenBank/DDBJ databases">
        <title>The draft genome of Acinetobacter sp. strains.</title>
        <authorList>
            <person name="Qin J."/>
            <person name="Feng Y."/>
            <person name="Zong Z."/>
        </authorList>
    </citation>
    <scope>NUCLEOTIDE SEQUENCE [LARGE SCALE GENOMIC DNA]</scope>
    <source>
        <strain evidence="3 4">WCHAc060003</strain>
    </source>
</reference>
<keyword evidence="2" id="KW-0812">Transmembrane</keyword>
<dbReference type="InterPro" id="IPR012902">
    <property type="entry name" value="N_methyl_site"/>
</dbReference>
<name>A0A498CYB6_9GAMM</name>
<comment type="caution">
    <text evidence="3">The sequence shown here is derived from an EMBL/GenBank/DDBJ whole genome shotgun (WGS) entry which is preliminary data.</text>
</comment>
<feature type="transmembrane region" description="Helical" evidence="2">
    <location>
        <begin position="13"/>
        <end position="34"/>
    </location>
</feature>
<dbReference type="Pfam" id="PF07963">
    <property type="entry name" value="N_methyl"/>
    <property type="match status" value="1"/>
</dbReference>
<dbReference type="SUPFAM" id="SSF54523">
    <property type="entry name" value="Pili subunits"/>
    <property type="match status" value="1"/>
</dbReference>
<keyword evidence="2" id="KW-0472">Membrane</keyword>
<dbReference type="PROSITE" id="PS00409">
    <property type="entry name" value="PROKAR_NTER_METHYL"/>
    <property type="match status" value="1"/>
</dbReference>
<protein>
    <submittedName>
        <fullName evidence="3">Prepilin-type N-terminal cleavage/methylation domain-containing protein</fullName>
    </submittedName>
</protein>
<dbReference type="NCBIfam" id="TIGR02532">
    <property type="entry name" value="IV_pilin_GFxxxE"/>
    <property type="match status" value="1"/>
</dbReference>
<gene>
    <name evidence="3" type="ORF">D9K80_06590</name>
</gene>
<evidence type="ECO:0000256" key="2">
    <source>
        <dbReference type="SAM" id="Phobius"/>
    </source>
</evidence>
<keyword evidence="2" id="KW-1133">Transmembrane helix</keyword>
<evidence type="ECO:0000313" key="3">
    <source>
        <dbReference type="EMBL" id="RLL36059.1"/>
    </source>
</evidence>
<dbReference type="InterPro" id="IPR045584">
    <property type="entry name" value="Pilin-like"/>
</dbReference>
<evidence type="ECO:0000256" key="1">
    <source>
        <dbReference type="SAM" id="MobiDB-lite"/>
    </source>
</evidence>
<proteinExistence type="predicted"/>
<sequence length="187" mass="20630">MPWGGSMQNKHKGFTLIELMVTIAVMAIIAMMAAPSMQKMIARQQLNTSARDLAFIFSQARGQAATLRQNVTVKFEANPDLTNIYSNAVTYYWLPKYGDIAITSIKDDIVFLPTGLVTMTGRTQEDIPNPAYDNTQPEEPITNPKTIKRPVPLIFTVCSSRLKASKSINISKTGIVEKIEDKTGACS</sequence>
<feature type="region of interest" description="Disordered" evidence="1">
    <location>
        <begin position="123"/>
        <end position="145"/>
    </location>
</feature>
<dbReference type="AlphaFoldDB" id="A0A498CYB6"/>
<dbReference type="Gene3D" id="3.30.700.10">
    <property type="entry name" value="Glycoprotein, Type 4 Pilin"/>
    <property type="match status" value="1"/>
</dbReference>
<evidence type="ECO:0000313" key="4">
    <source>
        <dbReference type="Proteomes" id="UP000267166"/>
    </source>
</evidence>
<dbReference type="Proteomes" id="UP000267166">
    <property type="component" value="Unassembled WGS sequence"/>
</dbReference>
<dbReference type="EMBL" id="RCHD01000012">
    <property type="protein sequence ID" value="RLL36059.1"/>
    <property type="molecule type" value="Genomic_DNA"/>
</dbReference>
<accession>A0A498CYB6</accession>
<organism evidence="3 4">
    <name type="scientific">Acinetobacter cumulans</name>
    <dbReference type="NCBI Taxonomy" id="2136182"/>
    <lineage>
        <taxon>Bacteria</taxon>
        <taxon>Pseudomonadati</taxon>
        <taxon>Pseudomonadota</taxon>
        <taxon>Gammaproteobacteria</taxon>
        <taxon>Moraxellales</taxon>
        <taxon>Moraxellaceae</taxon>
        <taxon>Acinetobacter</taxon>
    </lineage>
</organism>